<keyword evidence="2" id="KW-0472">Membrane</keyword>
<protein>
    <submittedName>
        <fullName evidence="3">Membrane protein involved in the export of O-antigen and teichoic acid</fullName>
    </submittedName>
</protein>
<feature type="transmembrane region" description="Helical" evidence="2">
    <location>
        <begin position="262"/>
        <end position="282"/>
    </location>
</feature>
<evidence type="ECO:0000313" key="4">
    <source>
        <dbReference type="Proteomes" id="UP000198937"/>
    </source>
</evidence>
<feature type="transmembrane region" description="Helical" evidence="2">
    <location>
        <begin position="393"/>
        <end position="416"/>
    </location>
</feature>
<feature type="transmembrane region" description="Helical" evidence="2">
    <location>
        <begin position="303"/>
        <end position="322"/>
    </location>
</feature>
<feature type="compositionally biased region" description="Basic and acidic residues" evidence="1">
    <location>
        <begin position="443"/>
        <end position="452"/>
    </location>
</feature>
<dbReference type="OrthoDB" id="3340700at2"/>
<name>A0A1C6UGS3_9ACTN</name>
<accession>A0A1C6UGS3</accession>
<dbReference type="EMBL" id="FMIA01000002">
    <property type="protein sequence ID" value="SCL53172.1"/>
    <property type="molecule type" value="Genomic_DNA"/>
</dbReference>
<dbReference type="Proteomes" id="UP000198937">
    <property type="component" value="Unassembled WGS sequence"/>
</dbReference>
<feature type="transmembrane region" description="Helical" evidence="2">
    <location>
        <begin position="33"/>
        <end position="57"/>
    </location>
</feature>
<evidence type="ECO:0000313" key="3">
    <source>
        <dbReference type="EMBL" id="SCL53172.1"/>
    </source>
</evidence>
<feature type="transmembrane region" description="Helical" evidence="2">
    <location>
        <begin position="367"/>
        <end position="387"/>
    </location>
</feature>
<feature type="transmembrane region" description="Helical" evidence="2">
    <location>
        <begin position="63"/>
        <end position="91"/>
    </location>
</feature>
<feature type="transmembrane region" description="Helical" evidence="2">
    <location>
        <begin position="103"/>
        <end position="123"/>
    </location>
</feature>
<dbReference type="AlphaFoldDB" id="A0A1C6UGS3"/>
<keyword evidence="2" id="KW-1133">Transmembrane helix</keyword>
<feature type="region of interest" description="Disordered" evidence="1">
    <location>
        <begin position="423"/>
        <end position="452"/>
    </location>
</feature>
<dbReference type="STRING" id="683228.GA0070617_2288"/>
<reference evidence="3 4" key="1">
    <citation type="submission" date="2016-06" db="EMBL/GenBank/DDBJ databases">
        <authorList>
            <person name="Kjaerup R.B."/>
            <person name="Dalgaard T.S."/>
            <person name="Juul-Madsen H.R."/>
        </authorList>
    </citation>
    <scope>NUCLEOTIDE SEQUENCE [LARGE SCALE GENOMIC DNA]</scope>
    <source>
        <strain evidence="3 4">DSM 45577</strain>
    </source>
</reference>
<organism evidence="3 4">
    <name type="scientific">Micromonospora yangpuensis</name>
    <dbReference type="NCBI Taxonomy" id="683228"/>
    <lineage>
        <taxon>Bacteria</taxon>
        <taxon>Bacillati</taxon>
        <taxon>Actinomycetota</taxon>
        <taxon>Actinomycetes</taxon>
        <taxon>Micromonosporales</taxon>
        <taxon>Micromonosporaceae</taxon>
        <taxon>Micromonospora</taxon>
    </lineage>
</organism>
<feature type="region of interest" description="Disordered" evidence="1">
    <location>
        <begin position="1"/>
        <end position="26"/>
    </location>
</feature>
<dbReference type="RefSeq" id="WP_091436247.1">
    <property type="nucleotide sequence ID" value="NZ_BMMJ01000004.1"/>
</dbReference>
<keyword evidence="2" id="KW-0812">Transmembrane</keyword>
<feature type="transmembrane region" description="Helical" evidence="2">
    <location>
        <begin position="129"/>
        <end position="149"/>
    </location>
</feature>
<evidence type="ECO:0000256" key="2">
    <source>
        <dbReference type="SAM" id="Phobius"/>
    </source>
</evidence>
<feature type="transmembrane region" description="Helical" evidence="2">
    <location>
        <begin position="170"/>
        <end position="192"/>
    </location>
</feature>
<keyword evidence="4" id="KW-1185">Reference proteome</keyword>
<evidence type="ECO:0000256" key="1">
    <source>
        <dbReference type="SAM" id="MobiDB-lite"/>
    </source>
</evidence>
<feature type="transmembrane region" description="Helical" evidence="2">
    <location>
        <begin position="337"/>
        <end position="355"/>
    </location>
</feature>
<proteinExistence type="predicted"/>
<gene>
    <name evidence="3" type="ORF">GA0070617_2288</name>
</gene>
<sequence>MSPHHRRGRFRSLGTGQVDPGDRQAPGGVRGQTVVAALASLLGGLLNAGILALSARAGQTGEIAAYTVMLSALAVVTVLLAGGASLLYLTGDDRQRQAVRSHRLLIVLPVMALSAVGVTTVFATRGYGVPALATSAVVAIGNNLGELYLGDLARRLRFGTAAVVTTAPKVAALVLLLTGVPLTMALAVGAVGQLVAGEALVSRGAAGRGPLWHRLSMRSAVAAFGMNRQLMAYNLAEVFTGRAGGVALSTVASPHVVGTYGAVYNVYVALVAVLYQGLRVPMAARVRTRQAAFRNSGGREGEALMVAAAVLAAVGGLYWAPWLSTGLLGLTEPESTHWLQLLAVALPFLTASRAVGLRRIADGDYRAATRLTVLTAGLTGIGLLVLVPTWGPAGAAGATTVAEVLTVGVLVVVAAVRAGPLRRRRPSEPGGVGRHRRSAVGAEHVDQPVRAR</sequence>
<feature type="compositionally biased region" description="Basic residues" evidence="1">
    <location>
        <begin position="1"/>
        <end position="10"/>
    </location>
</feature>